<dbReference type="AlphaFoldDB" id="A0A9P8V397"/>
<sequence>MGSIPQTQHVDALVVGAGVAGIYSTYQLTKSGLNVECIDTAGDVGGTWYWNTYPGAMSDTESYLYRYSWDAEDLRSYPWSRHYVYQPEILAYLKHVVKRHNLRQHMRFNTEMHTTTWDESANRWIVECSNGIVYIARYLWHDSIRLKGMTVGIIGNGSTGVQVMTAIASKVGKLVSFQRHPQYSASSTAFSVPEVTRKTIEATPEERQAAFQDAFSDITTNREANEEACNFIRHKINGIVKDPKKAKALKPVDLYARRPLCDTGYYQIFNRENVDIIDLRETLIESIEPEGIRTTEGSLHKLDVLIFATGFDAIDGSYLRINIRGRGGKTIKEHWSSGPTAYGAGAFANFPVVIESEINFIHDLILHGEKTGKSVEASEAAEESWNDVCNAAAEGSLFKTAASWVFGENVQGRKPSTKFYFGGLHQYRKWTQEQLESGLPGFVGEVPSASRP</sequence>
<gene>
    <name evidence="5" type="ORF">F5X68DRAFT_224942</name>
</gene>
<dbReference type="InterPro" id="IPR036188">
    <property type="entry name" value="FAD/NAD-bd_sf"/>
</dbReference>
<evidence type="ECO:0000256" key="3">
    <source>
        <dbReference type="ARBA" id="ARBA00022857"/>
    </source>
</evidence>
<reference evidence="5" key="1">
    <citation type="journal article" date="2021" name="Nat. Commun.">
        <title>Genetic determinants of endophytism in the Arabidopsis root mycobiome.</title>
        <authorList>
            <person name="Mesny F."/>
            <person name="Miyauchi S."/>
            <person name="Thiergart T."/>
            <person name="Pickel B."/>
            <person name="Atanasova L."/>
            <person name="Karlsson M."/>
            <person name="Huettel B."/>
            <person name="Barry K.W."/>
            <person name="Haridas S."/>
            <person name="Chen C."/>
            <person name="Bauer D."/>
            <person name="Andreopoulos W."/>
            <person name="Pangilinan J."/>
            <person name="LaButti K."/>
            <person name="Riley R."/>
            <person name="Lipzen A."/>
            <person name="Clum A."/>
            <person name="Drula E."/>
            <person name="Henrissat B."/>
            <person name="Kohler A."/>
            <person name="Grigoriev I.V."/>
            <person name="Martin F.M."/>
            <person name="Hacquard S."/>
        </authorList>
    </citation>
    <scope>NUCLEOTIDE SEQUENCE</scope>
    <source>
        <strain evidence="5">MPI-SDFR-AT-0117</strain>
    </source>
</reference>
<dbReference type="InterPro" id="IPR050775">
    <property type="entry name" value="FAD-binding_Monooxygenases"/>
</dbReference>
<evidence type="ECO:0000256" key="1">
    <source>
        <dbReference type="ARBA" id="ARBA00022630"/>
    </source>
</evidence>
<evidence type="ECO:0000256" key="4">
    <source>
        <dbReference type="ARBA" id="ARBA00023002"/>
    </source>
</evidence>
<evidence type="ECO:0000256" key="2">
    <source>
        <dbReference type="ARBA" id="ARBA00022827"/>
    </source>
</evidence>
<dbReference type="EMBL" id="JAGSXJ010000031">
    <property type="protein sequence ID" value="KAH6669627.1"/>
    <property type="molecule type" value="Genomic_DNA"/>
</dbReference>
<dbReference type="PANTHER" id="PTHR43098:SF5">
    <property type="entry name" value="DUAL-FUNCTIONAL MONOOXYGENASE_METHYLTRANSFERASE PSOF"/>
    <property type="match status" value="1"/>
</dbReference>
<organism evidence="5 6">
    <name type="scientific">Plectosphaerella plurivora</name>
    <dbReference type="NCBI Taxonomy" id="936078"/>
    <lineage>
        <taxon>Eukaryota</taxon>
        <taxon>Fungi</taxon>
        <taxon>Dikarya</taxon>
        <taxon>Ascomycota</taxon>
        <taxon>Pezizomycotina</taxon>
        <taxon>Sordariomycetes</taxon>
        <taxon>Hypocreomycetidae</taxon>
        <taxon>Glomerellales</taxon>
        <taxon>Plectosphaerellaceae</taxon>
        <taxon>Plectosphaerella</taxon>
    </lineage>
</organism>
<dbReference type="GO" id="GO:0016491">
    <property type="term" value="F:oxidoreductase activity"/>
    <property type="evidence" value="ECO:0007669"/>
    <property type="project" value="UniProtKB-KW"/>
</dbReference>
<evidence type="ECO:0000313" key="6">
    <source>
        <dbReference type="Proteomes" id="UP000770015"/>
    </source>
</evidence>
<dbReference type="Gene3D" id="3.50.50.60">
    <property type="entry name" value="FAD/NAD(P)-binding domain"/>
    <property type="match status" value="2"/>
</dbReference>
<keyword evidence="1" id="KW-0285">Flavoprotein</keyword>
<name>A0A9P8V397_9PEZI</name>
<keyword evidence="4" id="KW-0560">Oxidoreductase</keyword>
<proteinExistence type="predicted"/>
<dbReference type="SUPFAM" id="SSF51905">
    <property type="entry name" value="FAD/NAD(P)-binding domain"/>
    <property type="match status" value="2"/>
</dbReference>
<dbReference type="Pfam" id="PF13450">
    <property type="entry name" value="NAD_binding_8"/>
    <property type="match status" value="1"/>
</dbReference>
<dbReference type="OrthoDB" id="66881at2759"/>
<keyword evidence="6" id="KW-1185">Reference proteome</keyword>
<dbReference type="Proteomes" id="UP000770015">
    <property type="component" value="Unassembled WGS sequence"/>
</dbReference>
<keyword evidence="2" id="KW-0274">FAD</keyword>
<comment type="caution">
    <text evidence="5">The sequence shown here is derived from an EMBL/GenBank/DDBJ whole genome shotgun (WGS) entry which is preliminary data.</text>
</comment>
<protein>
    <recommendedName>
        <fullName evidence="7">Cyclohexanone monooxygenase</fullName>
    </recommendedName>
</protein>
<keyword evidence="3" id="KW-0521">NADP</keyword>
<evidence type="ECO:0008006" key="7">
    <source>
        <dbReference type="Google" id="ProtNLM"/>
    </source>
</evidence>
<evidence type="ECO:0000313" key="5">
    <source>
        <dbReference type="EMBL" id="KAH6669627.1"/>
    </source>
</evidence>
<accession>A0A9P8V397</accession>
<dbReference type="PANTHER" id="PTHR43098">
    <property type="entry name" value="L-ORNITHINE N(5)-MONOOXYGENASE-RELATED"/>
    <property type="match status" value="1"/>
</dbReference>